<reference evidence="2" key="1">
    <citation type="submission" date="2020-05" db="EMBL/GenBank/DDBJ databases">
        <title>Complete genome sequence of Pseudomonas sp. Sm006.</title>
        <authorList>
            <person name="Takeuchi K."/>
            <person name="Someya N."/>
        </authorList>
    </citation>
    <scope>NUCLEOTIDE SEQUENCE</scope>
    <source>
        <strain evidence="2">Sm006</strain>
    </source>
</reference>
<keyword evidence="1" id="KW-1133">Transmembrane helix</keyword>
<gene>
    <name evidence="2" type="ORF">PSm6_42500</name>
</gene>
<evidence type="ECO:0000313" key="2">
    <source>
        <dbReference type="EMBL" id="BCD87843.1"/>
    </source>
</evidence>
<feature type="transmembrane region" description="Helical" evidence="1">
    <location>
        <begin position="29"/>
        <end position="46"/>
    </location>
</feature>
<dbReference type="Proteomes" id="UP001064896">
    <property type="component" value="Chromosome"/>
</dbReference>
<sequence length="52" mass="5125">MDVLSVVGVILALVAIIGGNYLEGGHAGALLNGPAALIVVGGTLGLRSCRPR</sequence>
<name>A0ABM7LDZ5_9PSED</name>
<keyword evidence="1" id="KW-0472">Membrane</keyword>
<accession>A0ABM7LDZ5</accession>
<protein>
    <recommendedName>
        <fullName evidence="4">Flagellar motor protein</fullName>
    </recommendedName>
</protein>
<evidence type="ECO:0000313" key="3">
    <source>
        <dbReference type="Proteomes" id="UP001064896"/>
    </source>
</evidence>
<keyword evidence="1" id="KW-0812">Transmembrane</keyword>
<proteinExistence type="predicted"/>
<keyword evidence="3" id="KW-1185">Reference proteome</keyword>
<evidence type="ECO:0000256" key="1">
    <source>
        <dbReference type="SAM" id="Phobius"/>
    </source>
</evidence>
<organism evidence="2 3">
    <name type="scientific">Pseudomonas solani</name>
    <dbReference type="NCBI Taxonomy" id="2731552"/>
    <lineage>
        <taxon>Bacteria</taxon>
        <taxon>Pseudomonadati</taxon>
        <taxon>Pseudomonadota</taxon>
        <taxon>Gammaproteobacteria</taxon>
        <taxon>Pseudomonadales</taxon>
        <taxon>Pseudomonadaceae</taxon>
        <taxon>Pseudomonas</taxon>
    </lineage>
</organism>
<evidence type="ECO:0008006" key="4">
    <source>
        <dbReference type="Google" id="ProtNLM"/>
    </source>
</evidence>
<dbReference type="EMBL" id="AP023081">
    <property type="protein sequence ID" value="BCD87843.1"/>
    <property type="molecule type" value="Genomic_DNA"/>
</dbReference>